<reference evidence="3" key="1">
    <citation type="journal article" date="2021" name="PeerJ">
        <title>Extensive microbial diversity within the chicken gut microbiome revealed by metagenomics and culture.</title>
        <authorList>
            <person name="Gilroy R."/>
            <person name="Ravi A."/>
            <person name="Getino M."/>
            <person name="Pursley I."/>
            <person name="Horton D.L."/>
            <person name="Alikhan N.F."/>
            <person name="Baker D."/>
            <person name="Gharbi K."/>
            <person name="Hall N."/>
            <person name="Watson M."/>
            <person name="Adriaenssens E.M."/>
            <person name="Foster-Nyarko E."/>
            <person name="Jarju S."/>
            <person name="Secka A."/>
            <person name="Antonio M."/>
            <person name="Oren A."/>
            <person name="Chaudhuri R.R."/>
            <person name="La Ragione R."/>
            <person name="Hildebrand F."/>
            <person name="Pallen M.J."/>
        </authorList>
    </citation>
    <scope>NUCLEOTIDE SEQUENCE</scope>
    <source>
        <strain evidence="3">ChiHecec2B26-446</strain>
    </source>
</reference>
<reference evidence="3" key="2">
    <citation type="submission" date="2021-04" db="EMBL/GenBank/DDBJ databases">
        <authorList>
            <person name="Gilroy R."/>
        </authorList>
    </citation>
    <scope>NUCLEOTIDE SEQUENCE</scope>
    <source>
        <strain evidence="3">ChiHecec2B26-446</strain>
    </source>
</reference>
<gene>
    <name evidence="3" type="ORF">H9894_07685</name>
</gene>
<dbReference type="Proteomes" id="UP000886752">
    <property type="component" value="Unassembled WGS sequence"/>
</dbReference>
<dbReference type="InterPro" id="IPR001296">
    <property type="entry name" value="Glyco_trans_1"/>
</dbReference>
<dbReference type="Pfam" id="PF00534">
    <property type="entry name" value="Glycos_transf_1"/>
    <property type="match status" value="1"/>
</dbReference>
<dbReference type="AlphaFoldDB" id="A0A9D1TPU9"/>
<dbReference type="CDD" id="cd03801">
    <property type="entry name" value="GT4_PimA-like"/>
    <property type="match status" value="1"/>
</dbReference>
<evidence type="ECO:0000313" key="4">
    <source>
        <dbReference type="Proteomes" id="UP000886752"/>
    </source>
</evidence>
<dbReference type="Pfam" id="PF13439">
    <property type="entry name" value="Glyco_transf_4"/>
    <property type="match status" value="1"/>
</dbReference>
<evidence type="ECO:0000313" key="3">
    <source>
        <dbReference type="EMBL" id="HIW01053.1"/>
    </source>
</evidence>
<comment type="caution">
    <text evidence="3">The sequence shown here is derived from an EMBL/GenBank/DDBJ whole genome shotgun (WGS) entry which is preliminary data.</text>
</comment>
<dbReference type="PANTHER" id="PTHR45947:SF3">
    <property type="entry name" value="SULFOQUINOVOSYL TRANSFERASE SQD2"/>
    <property type="match status" value="1"/>
</dbReference>
<dbReference type="Gene3D" id="3.40.50.2000">
    <property type="entry name" value="Glycogen Phosphorylase B"/>
    <property type="match status" value="2"/>
</dbReference>
<evidence type="ECO:0000259" key="2">
    <source>
        <dbReference type="Pfam" id="PF13439"/>
    </source>
</evidence>
<accession>A0A9D1TPU9</accession>
<organism evidence="3 4">
    <name type="scientific">Candidatus Desulfovibrio intestinipullorum</name>
    <dbReference type="NCBI Taxonomy" id="2838536"/>
    <lineage>
        <taxon>Bacteria</taxon>
        <taxon>Pseudomonadati</taxon>
        <taxon>Thermodesulfobacteriota</taxon>
        <taxon>Desulfovibrionia</taxon>
        <taxon>Desulfovibrionales</taxon>
        <taxon>Desulfovibrionaceae</taxon>
        <taxon>Desulfovibrio</taxon>
    </lineage>
</organism>
<dbReference type="InterPro" id="IPR050194">
    <property type="entry name" value="Glycosyltransferase_grp1"/>
</dbReference>
<dbReference type="InterPro" id="IPR028098">
    <property type="entry name" value="Glyco_trans_4-like_N"/>
</dbReference>
<dbReference type="SUPFAM" id="SSF53756">
    <property type="entry name" value="UDP-Glycosyltransferase/glycogen phosphorylase"/>
    <property type="match status" value="1"/>
</dbReference>
<evidence type="ECO:0000259" key="1">
    <source>
        <dbReference type="Pfam" id="PF00534"/>
    </source>
</evidence>
<protein>
    <submittedName>
        <fullName evidence="3">Glycosyltransferase</fullName>
    </submittedName>
</protein>
<dbReference type="PANTHER" id="PTHR45947">
    <property type="entry name" value="SULFOQUINOVOSYL TRANSFERASE SQD2"/>
    <property type="match status" value="1"/>
</dbReference>
<proteinExistence type="predicted"/>
<dbReference type="GO" id="GO:0016758">
    <property type="term" value="F:hexosyltransferase activity"/>
    <property type="evidence" value="ECO:0007669"/>
    <property type="project" value="TreeGrafter"/>
</dbReference>
<dbReference type="EMBL" id="DXHV01000071">
    <property type="protein sequence ID" value="HIW01053.1"/>
    <property type="molecule type" value="Genomic_DNA"/>
</dbReference>
<feature type="domain" description="Glycosyltransferase subfamily 4-like N-terminal" evidence="2">
    <location>
        <begin position="147"/>
        <end position="252"/>
    </location>
</feature>
<feature type="domain" description="Glycosyl transferase family 1" evidence="1">
    <location>
        <begin position="263"/>
        <end position="404"/>
    </location>
</feature>
<sequence>MRVLMFGWEFPPHISGGLGSACEGIVRALTSRGTEVLFVLPRLSSDKGQNSAQGLTMCSASGTPIPYAHKDLQHIYRETNTYWKENLRMEVVDSMLSAYATPEYYEKAYAEYVRQQSVREHASTETVHEEMSVQLHGGYGKDLMSEVYKYSLAAQSIAARNSFDVIHAHDWMAYPAGILAKKISGKPLVCHVHATEADRSGTNMNSAIAHIEWEGMHAADKVVAVSHFTKNLIMRVYNVPESKIEVVHNAVSRKEARHIYHTANPKGEKQVLFMGRVTFQKGPDYFVEAARLVLQTMPNVRFVMAGAGDMLLSMVSRVAKYRIGRRFTFTGFLKGDEVERMYAASDLYVMPSVSEPFGIAPLEAMVYDVPVLMSKQSGVSEVVTNALKVDFWDVRKMADRICAVLAYPALGQFMVKNCQEELKSIRWDNAAIKLNRIYADLARGN</sequence>
<dbReference type="PROSITE" id="PS51257">
    <property type="entry name" value="PROKAR_LIPOPROTEIN"/>
    <property type="match status" value="1"/>
</dbReference>
<name>A0A9D1TPU9_9BACT</name>